<evidence type="ECO:0008006" key="4">
    <source>
        <dbReference type="Google" id="ProtNLM"/>
    </source>
</evidence>
<dbReference type="Proteomes" id="UP001596253">
    <property type="component" value="Unassembled WGS sequence"/>
</dbReference>
<comment type="caution">
    <text evidence="2">The sequence shown here is derived from an EMBL/GenBank/DDBJ whole genome shotgun (WGS) entry which is preliminary data.</text>
</comment>
<keyword evidence="3" id="KW-1185">Reference proteome</keyword>
<organism evidence="2 3">
    <name type="scientific">Lactiplantibacillus dongliensis</name>
    <dbReference type="NCBI Taxonomy" id="2559919"/>
    <lineage>
        <taxon>Bacteria</taxon>
        <taxon>Bacillati</taxon>
        <taxon>Bacillota</taxon>
        <taxon>Bacilli</taxon>
        <taxon>Lactobacillales</taxon>
        <taxon>Lactobacillaceae</taxon>
        <taxon>Lactiplantibacillus</taxon>
    </lineage>
</organism>
<evidence type="ECO:0000313" key="2">
    <source>
        <dbReference type="EMBL" id="MFC6165673.1"/>
    </source>
</evidence>
<protein>
    <recommendedName>
        <fullName evidence="4">Extracellular protein</fullName>
    </recommendedName>
</protein>
<name>A0ABW1R6Y1_9LACO</name>
<proteinExistence type="predicted"/>
<evidence type="ECO:0000313" key="3">
    <source>
        <dbReference type="Proteomes" id="UP001596253"/>
    </source>
</evidence>
<feature type="signal peptide" evidence="1">
    <location>
        <begin position="1"/>
        <end position="27"/>
    </location>
</feature>
<dbReference type="RefSeq" id="WP_137639870.1">
    <property type="nucleotide sequence ID" value="NZ_BJDK01000011.1"/>
</dbReference>
<evidence type="ECO:0000256" key="1">
    <source>
        <dbReference type="SAM" id="SignalP"/>
    </source>
</evidence>
<reference evidence="3" key="1">
    <citation type="journal article" date="2019" name="Int. J. Syst. Evol. Microbiol.">
        <title>The Global Catalogue of Microorganisms (GCM) 10K type strain sequencing project: providing services to taxonomists for standard genome sequencing and annotation.</title>
        <authorList>
            <consortium name="The Broad Institute Genomics Platform"/>
            <consortium name="The Broad Institute Genome Sequencing Center for Infectious Disease"/>
            <person name="Wu L."/>
            <person name="Ma J."/>
        </authorList>
    </citation>
    <scope>NUCLEOTIDE SEQUENCE [LARGE SCALE GENOMIC DNA]</scope>
    <source>
        <strain evidence="3">CCM 8932</strain>
    </source>
</reference>
<sequence length="188" mass="21368">MKKLITMTLVVLGALATFSIVAIPAAASNDPAPAIGTPTIEKITPGYRRIEIWKIDSRYKYKVANKHAKTYRISGTKKQTKLKVNHYLKNYKKATWTRKKITQIKHKGKWMMYYYITTKKHHAGGWVKLTDVRVVSPRPSKAHGHNMADFDTWYRGLSQAGRNWYRGFAQAGGAADLDVNGEQVPTQF</sequence>
<gene>
    <name evidence="2" type="ORF">ACFP3T_13470</name>
</gene>
<dbReference type="EMBL" id="JBHSSD010000057">
    <property type="protein sequence ID" value="MFC6165673.1"/>
    <property type="molecule type" value="Genomic_DNA"/>
</dbReference>
<keyword evidence="1" id="KW-0732">Signal</keyword>
<accession>A0ABW1R6Y1</accession>
<feature type="chain" id="PRO_5046046494" description="Extracellular protein" evidence="1">
    <location>
        <begin position="28"/>
        <end position="188"/>
    </location>
</feature>